<dbReference type="Gene3D" id="2.60.40.10">
    <property type="entry name" value="Immunoglobulins"/>
    <property type="match status" value="5"/>
</dbReference>
<evidence type="ECO:0000256" key="9">
    <source>
        <dbReference type="SAM" id="MobiDB-lite"/>
    </source>
</evidence>
<keyword evidence="2 10" id="KW-0812">Transmembrane</keyword>
<evidence type="ECO:0000256" key="6">
    <source>
        <dbReference type="ARBA" id="ARBA00023157"/>
    </source>
</evidence>
<dbReference type="PROSITE" id="PS50853">
    <property type="entry name" value="FN3"/>
    <property type="match status" value="2"/>
</dbReference>
<evidence type="ECO:0000256" key="11">
    <source>
        <dbReference type="SAM" id="SignalP"/>
    </source>
</evidence>
<dbReference type="InterPro" id="IPR036116">
    <property type="entry name" value="FN3_sf"/>
</dbReference>
<feature type="domain" description="Fibronectin type-III" evidence="12">
    <location>
        <begin position="218"/>
        <end position="314"/>
    </location>
</feature>
<dbReference type="EMBL" id="JAHKSW010000016">
    <property type="protein sequence ID" value="KAG7322261.1"/>
    <property type="molecule type" value="Genomic_DNA"/>
</dbReference>
<keyword evidence="6" id="KW-1015">Disulfide bond</keyword>
<dbReference type="Pfam" id="PF00041">
    <property type="entry name" value="fn3"/>
    <property type="match status" value="1"/>
</dbReference>
<evidence type="ECO:0000256" key="5">
    <source>
        <dbReference type="ARBA" id="ARBA00023136"/>
    </source>
</evidence>
<comment type="subcellular location">
    <subcellularLocation>
        <location evidence="1">Membrane</location>
        <topology evidence="1">Single-pass type I membrane protein</topology>
    </subcellularLocation>
</comment>
<comment type="caution">
    <text evidence="13">The sequence shown here is derived from an EMBL/GenBank/DDBJ whole genome shotgun (WGS) entry which is preliminary data.</text>
</comment>
<evidence type="ECO:0000256" key="4">
    <source>
        <dbReference type="ARBA" id="ARBA00022989"/>
    </source>
</evidence>
<dbReference type="OrthoDB" id="9828391at2759"/>
<evidence type="ECO:0000256" key="1">
    <source>
        <dbReference type="ARBA" id="ARBA00004479"/>
    </source>
</evidence>
<keyword evidence="7" id="KW-0675">Receptor</keyword>
<organism evidence="13 14">
    <name type="scientific">Hemibagrus wyckioides</name>
    <dbReference type="NCBI Taxonomy" id="337641"/>
    <lineage>
        <taxon>Eukaryota</taxon>
        <taxon>Metazoa</taxon>
        <taxon>Chordata</taxon>
        <taxon>Craniata</taxon>
        <taxon>Vertebrata</taxon>
        <taxon>Euteleostomi</taxon>
        <taxon>Actinopterygii</taxon>
        <taxon>Neopterygii</taxon>
        <taxon>Teleostei</taxon>
        <taxon>Ostariophysi</taxon>
        <taxon>Siluriformes</taxon>
        <taxon>Bagridae</taxon>
        <taxon>Hemibagrus</taxon>
    </lineage>
</organism>
<evidence type="ECO:0000256" key="2">
    <source>
        <dbReference type="ARBA" id="ARBA00022692"/>
    </source>
</evidence>
<dbReference type="GO" id="GO:0004896">
    <property type="term" value="F:cytokine receptor activity"/>
    <property type="evidence" value="ECO:0007669"/>
    <property type="project" value="TreeGrafter"/>
</dbReference>
<dbReference type="SUPFAM" id="SSF49265">
    <property type="entry name" value="Fibronectin type III"/>
    <property type="match status" value="3"/>
</dbReference>
<feature type="signal peptide" evidence="11">
    <location>
        <begin position="1"/>
        <end position="18"/>
    </location>
</feature>
<dbReference type="PANTHER" id="PTHR23037:SF35">
    <property type="entry name" value="FIBRONECTIN TYPE-III DOMAIN-CONTAINING PROTEIN"/>
    <property type="match status" value="1"/>
</dbReference>
<proteinExistence type="predicted"/>
<evidence type="ECO:0000256" key="8">
    <source>
        <dbReference type="ARBA" id="ARBA00023180"/>
    </source>
</evidence>
<dbReference type="AlphaFoldDB" id="A0A9D3NGH4"/>
<keyword evidence="8" id="KW-0325">Glycoprotein</keyword>
<feature type="compositionally biased region" description="Polar residues" evidence="9">
    <location>
        <begin position="754"/>
        <end position="765"/>
    </location>
</feature>
<keyword evidence="14" id="KW-1185">Reference proteome</keyword>
<feature type="domain" description="Fibronectin type-III" evidence="12">
    <location>
        <begin position="501"/>
        <end position="594"/>
    </location>
</feature>
<feature type="transmembrane region" description="Helical" evidence="10">
    <location>
        <begin position="596"/>
        <end position="618"/>
    </location>
</feature>
<evidence type="ECO:0000313" key="13">
    <source>
        <dbReference type="EMBL" id="KAG7322261.1"/>
    </source>
</evidence>
<feature type="chain" id="PRO_5038427191" description="Fibronectin type-III domain-containing protein" evidence="11">
    <location>
        <begin position="19"/>
        <end position="807"/>
    </location>
</feature>
<sequence>MRTARFLITAVLLLVCRAQEECEIFPRNPVLPYGSNLTIFFKAPSSSVCRSKMQFSPSRIFWKLNKTKIDERFYDFNSTFASVSILNLSGSGSLECFLDAASPVLLDGVSIHTYPLVSSPQNVSCIENLADNPFFTKVTCMWDHDQHSTDIKYTVYLKQEGEHTCNSSGRSCTFSDGTMIIYDKKLSVRVIATNSFGYSACSSDVIYSYGWAIFQMNSPEDVIAKALPTGLRVTWNTEEKFLISKEYTECEIRLREKDSYTEPVVKSVERGKISSVEVTEVKPCTNYTVSVRSRYLHSVWSTWSREVTELTHLNVRRLHFHLWRSRSVLDDKGKRGVHLMWMGVPPSCKAVDEYCISHDSPRTLKCFGPYQNHTFITLGEHPHRITVAAFRNGTRLNGASIEVPAMAEEVNLPPVRNISVFVQHGCINITWEKPRLPVSGYIIVWNSTARNHMWQHTQNTSFSLKDNPFTRYTISLTPLYKDGPGNEITLHNCSPGSNLTAVSNVQVTGVSDKQAEIHWSPLLPSQCCAFVLNYTVFYKTYNESKFRNVTVGPSQYRVVLEDLQAKTAYSVYIMARTVAASSQSMPIIFSTKPSKYFLVGLVLCCVGLILLSALAVMIQRKLLSKKIPDPRFSSLSMWPSDKCKNPWSLLPVPGGRDTEKILPCHVDSEIISVSPTSKIVTAAVKTLTDIQNIAAHTETTAESQNTPLAASFLNKGQLPYGGKEQRVPFIPSLDFQTSGVSLQEYSLPPVQSPYRKQTPLSSPLESPNKPPWSDETETLLTPKLKNTTYFTSYVTLDMFEPAKHPAK</sequence>
<dbReference type="SMART" id="SM00060">
    <property type="entry name" value="FN3"/>
    <property type="match status" value="3"/>
</dbReference>
<feature type="region of interest" description="Disordered" evidence="9">
    <location>
        <begin position="748"/>
        <end position="776"/>
    </location>
</feature>
<dbReference type="InterPro" id="IPR013783">
    <property type="entry name" value="Ig-like_fold"/>
</dbReference>
<name>A0A9D3NGH4_9TELE</name>
<evidence type="ECO:0000259" key="12">
    <source>
        <dbReference type="PROSITE" id="PS50853"/>
    </source>
</evidence>
<accession>A0A9D3NGH4</accession>
<protein>
    <recommendedName>
        <fullName evidence="12">Fibronectin type-III domain-containing protein</fullName>
    </recommendedName>
</protein>
<keyword evidence="5 10" id="KW-0472">Membrane</keyword>
<dbReference type="Proteomes" id="UP000824219">
    <property type="component" value="Linkage Group LG16"/>
</dbReference>
<dbReference type="CDD" id="cd00063">
    <property type="entry name" value="FN3"/>
    <property type="match status" value="3"/>
</dbReference>
<evidence type="ECO:0000313" key="14">
    <source>
        <dbReference type="Proteomes" id="UP000824219"/>
    </source>
</evidence>
<dbReference type="InterPro" id="IPR003961">
    <property type="entry name" value="FN3_dom"/>
</dbReference>
<gene>
    <name evidence="13" type="ORF">KOW79_013607</name>
</gene>
<evidence type="ECO:0000256" key="3">
    <source>
        <dbReference type="ARBA" id="ARBA00022729"/>
    </source>
</evidence>
<evidence type="ECO:0000256" key="10">
    <source>
        <dbReference type="SAM" id="Phobius"/>
    </source>
</evidence>
<evidence type="ECO:0000256" key="7">
    <source>
        <dbReference type="ARBA" id="ARBA00023170"/>
    </source>
</evidence>
<dbReference type="GO" id="GO:0009897">
    <property type="term" value="C:external side of plasma membrane"/>
    <property type="evidence" value="ECO:0007669"/>
    <property type="project" value="TreeGrafter"/>
</dbReference>
<dbReference type="PANTHER" id="PTHR23037">
    <property type="entry name" value="CYTOKINE RECEPTOR"/>
    <property type="match status" value="1"/>
</dbReference>
<reference evidence="13 14" key="1">
    <citation type="submission" date="2021-06" db="EMBL/GenBank/DDBJ databases">
        <title>Chromosome-level genome assembly of the red-tail catfish (Hemibagrus wyckioides).</title>
        <authorList>
            <person name="Shao F."/>
        </authorList>
    </citation>
    <scope>NUCLEOTIDE SEQUENCE [LARGE SCALE GENOMIC DNA]</scope>
    <source>
        <strain evidence="13">EC202008001</strain>
        <tissue evidence="13">Blood</tissue>
    </source>
</reference>
<keyword evidence="4 10" id="KW-1133">Transmembrane helix</keyword>
<keyword evidence="3 11" id="KW-0732">Signal</keyword>